<accession>A0A167B6J7</accession>
<name>A0A167B6J7_METRR</name>
<dbReference type="Proteomes" id="UP000243498">
    <property type="component" value="Unassembled WGS sequence"/>
</dbReference>
<protein>
    <submittedName>
        <fullName evidence="2">Uncharacterized protein</fullName>
    </submittedName>
</protein>
<evidence type="ECO:0000256" key="1">
    <source>
        <dbReference type="SAM" id="MobiDB-lite"/>
    </source>
</evidence>
<feature type="region of interest" description="Disordered" evidence="1">
    <location>
        <begin position="74"/>
        <end position="114"/>
    </location>
</feature>
<reference evidence="2 3" key="1">
    <citation type="journal article" date="2016" name="Genome Biol. Evol.">
        <title>Divergent and convergent evolution of fungal pathogenicity.</title>
        <authorList>
            <person name="Shang Y."/>
            <person name="Xiao G."/>
            <person name="Zheng P."/>
            <person name="Cen K."/>
            <person name="Zhan S."/>
            <person name="Wang C."/>
        </authorList>
    </citation>
    <scope>NUCLEOTIDE SEQUENCE [LARGE SCALE GENOMIC DNA]</scope>
    <source>
        <strain evidence="2 3">RCEF 4871</strain>
    </source>
</reference>
<comment type="caution">
    <text evidence="2">The sequence shown here is derived from an EMBL/GenBank/DDBJ whole genome shotgun (WGS) entry which is preliminary data.</text>
</comment>
<dbReference type="EMBL" id="AZHC01000021">
    <property type="protein sequence ID" value="OAA39705.1"/>
    <property type="molecule type" value="Genomic_DNA"/>
</dbReference>
<keyword evidence="3" id="KW-1185">Reference proteome</keyword>
<dbReference type="AlphaFoldDB" id="A0A167B6J7"/>
<gene>
    <name evidence="2" type="ORF">NOR_06125</name>
</gene>
<proteinExistence type="predicted"/>
<evidence type="ECO:0000313" key="2">
    <source>
        <dbReference type="EMBL" id="OAA39705.1"/>
    </source>
</evidence>
<organism evidence="2 3">
    <name type="scientific">Metarhizium rileyi (strain RCEF 4871)</name>
    <name type="common">Nomuraea rileyi</name>
    <dbReference type="NCBI Taxonomy" id="1649241"/>
    <lineage>
        <taxon>Eukaryota</taxon>
        <taxon>Fungi</taxon>
        <taxon>Dikarya</taxon>
        <taxon>Ascomycota</taxon>
        <taxon>Pezizomycotina</taxon>
        <taxon>Sordariomycetes</taxon>
        <taxon>Hypocreomycetidae</taxon>
        <taxon>Hypocreales</taxon>
        <taxon>Clavicipitaceae</taxon>
        <taxon>Metarhizium</taxon>
    </lineage>
</organism>
<sequence length="114" mass="12342">MRKLALVEIVTADPREPRNGNRCICTKGRATDEHGINAAAPEVLTRNKLTVLRFLPILSQVLGSWGNLVLSPHPLVQRPSPSVTATERQGGKHTNGFRTKGSGRPGGPFKPKTL</sequence>
<evidence type="ECO:0000313" key="3">
    <source>
        <dbReference type="Proteomes" id="UP000243498"/>
    </source>
</evidence>